<protein>
    <submittedName>
        <fullName evidence="1">Uncharacterized protein</fullName>
    </submittedName>
</protein>
<proteinExistence type="predicted"/>
<accession>A0A6A6AQZ7</accession>
<organism evidence="1 2">
    <name type="scientific">Dothidotthia symphoricarpi CBS 119687</name>
    <dbReference type="NCBI Taxonomy" id="1392245"/>
    <lineage>
        <taxon>Eukaryota</taxon>
        <taxon>Fungi</taxon>
        <taxon>Dikarya</taxon>
        <taxon>Ascomycota</taxon>
        <taxon>Pezizomycotina</taxon>
        <taxon>Dothideomycetes</taxon>
        <taxon>Pleosporomycetidae</taxon>
        <taxon>Pleosporales</taxon>
        <taxon>Dothidotthiaceae</taxon>
        <taxon>Dothidotthia</taxon>
    </lineage>
</organism>
<gene>
    <name evidence="1" type="ORF">P153DRAFT_382029</name>
</gene>
<evidence type="ECO:0000313" key="2">
    <source>
        <dbReference type="Proteomes" id="UP000799771"/>
    </source>
</evidence>
<keyword evidence="2" id="KW-1185">Reference proteome</keyword>
<sequence length="190" mass="21363">MRRRLGLPQRFDDVSAFWWDAPAESGRPRVCMTLTNVLCLTQALLTGLTADVNSAATTFGVCPICRGWTDPSRSPLIITLHDVGASGTRPRLVDTRAWRRCPSDRILLPWARCRGFHIFLDRGLRQETGSRVSMRTDWRSGHIGTLSCSDRFSSQPRADNQNKEQSVCWGDCNLASRVPGPALYLHELEH</sequence>
<dbReference type="GeneID" id="54410531"/>
<dbReference type="RefSeq" id="XP_033527985.1">
    <property type="nucleotide sequence ID" value="XM_033670099.1"/>
</dbReference>
<dbReference type="Proteomes" id="UP000799771">
    <property type="component" value="Unassembled WGS sequence"/>
</dbReference>
<dbReference type="AlphaFoldDB" id="A0A6A6AQZ7"/>
<name>A0A6A6AQZ7_9PLEO</name>
<evidence type="ECO:0000313" key="1">
    <source>
        <dbReference type="EMBL" id="KAF2133598.1"/>
    </source>
</evidence>
<reference evidence="1" key="1">
    <citation type="journal article" date="2020" name="Stud. Mycol.">
        <title>101 Dothideomycetes genomes: a test case for predicting lifestyles and emergence of pathogens.</title>
        <authorList>
            <person name="Haridas S."/>
            <person name="Albert R."/>
            <person name="Binder M."/>
            <person name="Bloem J."/>
            <person name="Labutti K."/>
            <person name="Salamov A."/>
            <person name="Andreopoulos B."/>
            <person name="Baker S."/>
            <person name="Barry K."/>
            <person name="Bills G."/>
            <person name="Bluhm B."/>
            <person name="Cannon C."/>
            <person name="Castanera R."/>
            <person name="Culley D."/>
            <person name="Daum C."/>
            <person name="Ezra D."/>
            <person name="Gonzalez J."/>
            <person name="Henrissat B."/>
            <person name="Kuo A."/>
            <person name="Liang C."/>
            <person name="Lipzen A."/>
            <person name="Lutzoni F."/>
            <person name="Magnuson J."/>
            <person name="Mondo S."/>
            <person name="Nolan M."/>
            <person name="Ohm R."/>
            <person name="Pangilinan J."/>
            <person name="Park H.-J."/>
            <person name="Ramirez L."/>
            <person name="Alfaro M."/>
            <person name="Sun H."/>
            <person name="Tritt A."/>
            <person name="Yoshinaga Y."/>
            <person name="Zwiers L.-H."/>
            <person name="Turgeon B."/>
            <person name="Goodwin S."/>
            <person name="Spatafora J."/>
            <person name="Crous P."/>
            <person name="Grigoriev I."/>
        </authorList>
    </citation>
    <scope>NUCLEOTIDE SEQUENCE</scope>
    <source>
        <strain evidence="1">CBS 119687</strain>
    </source>
</reference>
<dbReference type="EMBL" id="ML977499">
    <property type="protein sequence ID" value="KAF2133598.1"/>
    <property type="molecule type" value="Genomic_DNA"/>
</dbReference>